<dbReference type="AlphaFoldDB" id="A0AA47B3P8"/>
<name>A0AA47B3P8_9LACO</name>
<sequence>MTINLNHSFRRYNSAGGIMLSCKSKSNNFYKNNKYWYHGTTLNAAKSILKNGIDPLFAKKHLPSNTYDFGPAFYLTSNKSQAIKWAVRKSSLGLYNLDPAIVIINMKNILTGLGKEFPEMDENWARFVLNNRLGYKQLDSLEYVYGCIADGSLTSAVTKYKENKDFASFKKSVYNKHYETSYDQLALISESLCKQITVDRIKIVRCKYNG</sequence>
<proteinExistence type="predicted"/>
<dbReference type="Proteomes" id="UP001164557">
    <property type="component" value="Chromosome"/>
</dbReference>
<accession>A0AA47B3P8</accession>
<dbReference type="Pfam" id="PF13151">
    <property type="entry name" value="DUF3990"/>
    <property type="match status" value="1"/>
</dbReference>
<dbReference type="EMBL" id="CP084389">
    <property type="protein sequence ID" value="UZX29464.1"/>
    <property type="molecule type" value="Genomic_DNA"/>
</dbReference>
<dbReference type="Gene3D" id="3.90.228.10">
    <property type="match status" value="1"/>
</dbReference>
<reference evidence="1" key="1">
    <citation type="submission" date="2021-09" db="EMBL/GenBank/DDBJ databases">
        <title>Lactobacillus species from Apis mellifera, Switzerland.</title>
        <authorList>
            <person name="Pfister J."/>
            <person name="Brown A."/>
            <person name="Neumann P."/>
            <person name="Collaud A."/>
            <person name="Retschnig G."/>
            <person name="Perreten V."/>
        </authorList>
    </citation>
    <scope>NUCLEOTIDE SEQUENCE</scope>
    <source>
        <strain evidence="1">IBH002</strain>
    </source>
</reference>
<evidence type="ECO:0000313" key="2">
    <source>
        <dbReference type="Proteomes" id="UP001164557"/>
    </source>
</evidence>
<protein>
    <submittedName>
        <fullName evidence="1">DUF3990 domain-containing protein</fullName>
    </submittedName>
</protein>
<gene>
    <name evidence="1" type="ORF">LDX53_07790</name>
</gene>
<dbReference type="InterPro" id="IPR025051">
    <property type="entry name" value="DUF3990"/>
</dbReference>
<dbReference type="SUPFAM" id="SSF56399">
    <property type="entry name" value="ADP-ribosylation"/>
    <property type="match status" value="1"/>
</dbReference>
<organism evidence="1 2">
    <name type="scientific">Lactobacillus helsingborgensis</name>
    <dbReference type="NCBI Taxonomy" id="1218494"/>
    <lineage>
        <taxon>Bacteria</taxon>
        <taxon>Bacillati</taxon>
        <taxon>Bacillota</taxon>
        <taxon>Bacilli</taxon>
        <taxon>Lactobacillales</taxon>
        <taxon>Lactobacillaceae</taxon>
        <taxon>Lactobacillus</taxon>
    </lineage>
</organism>
<dbReference type="RefSeq" id="WP_179853388.1">
    <property type="nucleotide sequence ID" value="NZ_BPOZ01000001.1"/>
</dbReference>
<evidence type="ECO:0000313" key="1">
    <source>
        <dbReference type="EMBL" id="UZX29464.1"/>
    </source>
</evidence>
<keyword evidence="2" id="KW-1185">Reference proteome</keyword>